<dbReference type="AlphaFoldDB" id="A0A318JR84"/>
<reference evidence="2 3" key="1">
    <citation type="submission" date="2018-05" db="EMBL/GenBank/DDBJ databases">
        <title>Genomic Encyclopedia of Type Strains, Phase IV (KMG-IV): sequencing the most valuable type-strain genomes for metagenomic binning, comparative biology and taxonomic classification.</title>
        <authorList>
            <person name="Goeker M."/>
        </authorList>
    </citation>
    <scope>NUCLEOTIDE SEQUENCE [LARGE SCALE GENOMIC DNA]</scope>
    <source>
        <strain evidence="2 3">DSM 25134</strain>
    </source>
</reference>
<feature type="compositionally biased region" description="Low complexity" evidence="1">
    <location>
        <begin position="54"/>
        <end position="63"/>
    </location>
</feature>
<keyword evidence="3" id="KW-1185">Reference proteome</keyword>
<comment type="caution">
    <text evidence="2">The sequence shown here is derived from an EMBL/GenBank/DDBJ whole genome shotgun (WGS) entry which is preliminary data.</text>
</comment>
<accession>A0A318JR84</accession>
<protein>
    <submittedName>
        <fullName evidence="2">Uncharacterized protein</fullName>
    </submittedName>
</protein>
<organism evidence="2 3">
    <name type="scientific">Aquitalea magnusonii</name>
    <dbReference type="NCBI Taxonomy" id="332411"/>
    <lineage>
        <taxon>Bacteria</taxon>
        <taxon>Pseudomonadati</taxon>
        <taxon>Pseudomonadota</taxon>
        <taxon>Betaproteobacteria</taxon>
        <taxon>Neisseriales</taxon>
        <taxon>Chromobacteriaceae</taxon>
        <taxon>Aquitalea</taxon>
    </lineage>
</organism>
<proteinExistence type="predicted"/>
<feature type="region of interest" description="Disordered" evidence="1">
    <location>
        <begin position="54"/>
        <end position="74"/>
    </location>
</feature>
<evidence type="ECO:0000313" key="2">
    <source>
        <dbReference type="EMBL" id="PXX42818.1"/>
    </source>
</evidence>
<sequence>MTEDLTFRQACAARSSPGLSCGYGTTPRRPELHRYARPSSALLLMRLGSLHATAPAATATSPRRGARRQKARSVLRDSADWQSLSLSEKKTRLPYRVRAGGCGIDGKAAEAISESKGPALPGPVPSQQITWSAACSPERAPGLSGDALKPYTALSLPLDLLLTTAAASAVAASRRWASHQAWP</sequence>
<feature type="compositionally biased region" description="Basic residues" evidence="1">
    <location>
        <begin position="64"/>
        <end position="73"/>
    </location>
</feature>
<name>A0A318JR84_9NEIS</name>
<gene>
    <name evidence="2" type="ORF">DFR38_11725</name>
</gene>
<dbReference type="Proteomes" id="UP000248395">
    <property type="component" value="Unassembled WGS sequence"/>
</dbReference>
<dbReference type="EMBL" id="QJKC01000017">
    <property type="protein sequence ID" value="PXX42818.1"/>
    <property type="molecule type" value="Genomic_DNA"/>
</dbReference>
<evidence type="ECO:0000313" key="3">
    <source>
        <dbReference type="Proteomes" id="UP000248395"/>
    </source>
</evidence>
<evidence type="ECO:0000256" key="1">
    <source>
        <dbReference type="SAM" id="MobiDB-lite"/>
    </source>
</evidence>